<geneLocation type="mitochondrion" evidence="2"/>
<dbReference type="AlphaFoldDB" id="A0A224A080"/>
<gene>
    <name evidence="2" type="primary">ND4L</name>
</gene>
<feature type="transmembrane region" description="Helical" evidence="1">
    <location>
        <begin position="29"/>
        <end position="48"/>
    </location>
</feature>
<sequence>MICLSGLAMLMVFFSYIIFNTKKYILSSLLMLEATVLLSLILSIYFMVLSGYSLSFFILLLTFGVCEAGLGLSLLLSYIKVSGNGSISSSIL</sequence>
<feature type="transmembrane region" description="Helical" evidence="1">
    <location>
        <begin position="54"/>
        <end position="79"/>
    </location>
</feature>
<name>A0A224A080_9EUPU</name>
<reference evidence="2" key="1">
    <citation type="journal article" date="2017" name="Zool. J. Linn. Soc.">
        <title>Molecular phylogeny, frequent parallel evolution and new system of Japanese clausiliid land snails (Gastropoda: Stylommatophora).</title>
        <authorList>
            <person name="Motochin R."/>
            <person name="Wang M."/>
            <person name="Ueshima R."/>
        </authorList>
    </citation>
    <scope>NUCLEOTIDE SEQUENCE</scope>
    <source>
        <strain evidence="2">330</strain>
        <tissue evidence="2">Muscle</tissue>
    </source>
</reference>
<proteinExistence type="predicted"/>
<evidence type="ECO:0000313" key="2">
    <source>
        <dbReference type="EMBL" id="BBA10031.1"/>
    </source>
</evidence>
<dbReference type="Gene3D" id="1.10.287.3510">
    <property type="match status" value="1"/>
</dbReference>
<keyword evidence="2" id="KW-0496">Mitochondrion</keyword>
<feature type="transmembrane region" description="Helical" evidence="1">
    <location>
        <begin position="6"/>
        <end position="22"/>
    </location>
</feature>
<protein>
    <submittedName>
        <fullName evidence="2">NADH dehydrogenase subunit 4L</fullName>
    </submittedName>
</protein>
<keyword evidence="1" id="KW-0812">Transmembrane</keyword>
<keyword evidence="1" id="KW-0472">Membrane</keyword>
<dbReference type="EMBL" id="LC171885">
    <property type="protein sequence ID" value="BBA10031.1"/>
    <property type="molecule type" value="Genomic_DNA"/>
</dbReference>
<evidence type="ECO:0000256" key="1">
    <source>
        <dbReference type="SAM" id="Phobius"/>
    </source>
</evidence>
<organism evidence="2">
    <name type="scientific">Megalophaedusa aurantiaca</name>
    <dbReference type="NCBI Taxonomy" id="1885859"/>
    <lineage>
        <taxon>Eukaryota</taxon>
        <taxon>Metazoa</taxon>
        <taxon>Spiralia</taxon>
        <taxon>Lophotrochozoa</taxon>
        <taxon>Mollusca</taxon>
        <taxon>Gastropoda</taxon>
        <taxon>Heterobranchia</taxon>
        <taxon>Euthyneura</taxon>
        <taxon>Panpulmonata</taxon>
        <taxon>Eupulmonata</taxon>
        <taxon>Stylommatophora</taxon>
        <taxon>Helicina</taxon>
        <taxon>Clausilioidea</taxon>
        <taxon>Clausiliidae</taxon>
        <taxon>Phaedusinae</taxon>
        <taxon>Megalophaedusa</taxon>
    </lineage>
</organism>
<accession>A0A224A080</accession>
<keyword evidence="1" id="KW-1133">Transmembrane helix</keyword>